<evidence type="ECO:0000256" key="1">
    <source>
        <dbReference type="SAM" id="MobiDB-lite"/>
    </source>
</evidence>
<gene>
    <name evidence="2" type="ORF">HERI1096_LOCUS8779</name>
</gene>
<feature type="region of interest" description="Disordered" evidence="1">
    <location>
        <begin position="77"/>
        <end position="118"/>
    </location>
</feature>
<reference evidence="2" key="1">
    <citation type="submission" date="2021-01" db="EMBL/GenBank/DDBJ databases">
        <authorList>
            <person name="Corre E."/>
            <person name="Pelletier E."/>
            <person name="Niang G."/>
            <person name="Scheremetjew M."/>
            <person name="Finn R."/>
            <person name="Kale V."/>
            <person name="Holt S."/>
            <person name="Cochrane G."/>
            <person name="Meng A."/>
            <person name="Brown T."/>
            <person name="Cohen L."/>
        </authorList>
    </citation>
    <scope>NUCLEOTIDE SEQUENCE</scope>
    <source>
        <strain evidence="2">CCMP281</strain>
    </source>
</reference>
<name>A0A7S3AMT5_9EUKA</name>
<sequence>MQCQRPVSYQSVTAVTIVMPVDVCVCGAWACVLSMHIVTHASPNPLHRHPYMHMAQVVRGIAPPGLQRRAHHLGGMSAPEASCCSSPAEGWGSGKGGKDAGQGVSHGRTHVASDSQYA</sequence>
<evidence type="ECO:0000313" key="2">
    <source>
        <dbReference type="EMBL" id="CAE0108119.1"/>
    </source>
</evidence>
<feature type="compositionally biased region" description="Low complexity" evidence="1">
    <location>
        <begin position="77"/>
        <end position="90"/>
    </location>
</feature>
<accession>A0A7S3AMT5</accession>
<organism evidence="2">
    <name type="scientific">Haptolina ericina</name>
    <dbReference type="NCBI Taxonomy" id="156174"/>
    <lineage>
        <taxon>Eukaryota</taxon>
        <taxon>Haptista</taxon>
        <taxon>Haptophyta</taxon>
        <taxon>Prymnesiophyceae</taxon>
        <taxon>Prymnesiales</taxon>
        <taxon>Prymnesiaceae</taxon>
        <taxon>Haptolina</taxon>
    </lineage>
</organism>
<protein>
    <submittedName>
        <fullName evidence="2">Uncharacterized protein</fullName>
    </submittedName>
</protein>
<dbReference type="AlphaFoldDB" id="A0A7S3AMT5"/>
<proteinExistence type="predicted"/>
<dbReference type="EMBL" id="HBHX01015664">
    <property type="protein sequence ID" value="CAE0108119.1"/>
    <property type="molecule type" value="Transcribed_RNA"/>
</dbReference>